<accession>A0AAV9KLT4</accession>
<dbReference type="SUPFAM" id="SSF55455">
    <property type="entry name" value="SRF-like"/>
    <property type="match status" value="1"/>
</dbReference>
<dbReference type="GO" id="GO:0005634">
    <property type="term" value="C:nucleus"/>
    <property type="evidence" value="ECO:0007669"/>
    <property type="project" value="UniProtKB-SubCell"/>
</dbReference>
<evidence type="ECO:0000256" key="4">
    <source>
        <dbReference type="ARBA" id="ARBA00023163"/>
    </source>
</evidence>
<dbReference type="EMBL" id="JAWPEI010000010">
    <property type="protein sequence ID" value="KAK4713580.1"/>
    <property type="molecule type" value="Genomic_DNA"/>
</dbReference>
<sequence>MGTGKKKIEIEKIEDKTARMYIFSKRKKGIFKKIEELESLTGYPLAYVVFSSTKTPYTYGDVNSAIRRHFSSTICTKRSTSGMNSHDSSCDVDVVKNSLHGWVEGIDVEEYQNFNQLLMLKDQLEGTRKKIVSTDNSESFKAFFL</sequence>
<dbReference type="PROSITE" id="PS50066">
    <property type="entry name" value="MADS_BOX_2"/>
    <property type="match status" value="1"/>
</dbReference>
<name>A0AAV9KLT4_9SOLN</name>
<comment type="caution">
    <text evidence="7">The sequence shown here is derived from an EMBL/GenBank/DDBJ whole genome shotgun (WGS) entry which is preliminary data.</text>
</comment>
<dbReference type="PANTHER" id="PTHR11945">
    <property type="entry name" value="MADS BOX PROTEIN"/>
    <property type="match status" value="1"/>
</dbReference>
<evidence type="ECO:0000256" key="5">
    <source>
        <dbReference type="ARBA" id="ARBA00023242"/>
    </source>
</evidence>
<dbReference type="Gene3D" id="3.40.1810.10">
    <property type="entry name" value="Transcription factor, MADS-box"/>
    <property type="match status" value="1"/>
</dbReference>
<evidence type="ECO:0000256" key="3">
    <source>
        <dbReference type="ARBA" id="ARBA00023125"/>
    </source>
</evidence>
<keyword evidence="4" id="KW-0804">Transcription</keyword>
<evidence type="ECO:0000313" key="7">
    <source>
        <dbReference type="EMBL" id="KAK4713580.1"/>
    </source>
</evidence>
<dbReference type="GO" id="GO:0000981">
    <property type="term" value="F:DNA-binding transcription factor activity, RNA polymerase II-specific"/>
    <property type="evidence" value="ECO:0007669"/>
    <property type="project" value="TreeGrafter"/>
</dbReference>
<dbReference type="Proteomes" id="UP001311915">
    <property type="component" value="Unassembled WGS sequence"/>
</dbReference>
<comment type="subcellular location">
    <subcellularLocation>
        <location evidence="1">Nucleus</location>
    </subcellularLocation>
</comment>
<protein>
    <recommendedName>
        <fullName evidence="6">MADS-box domain-containing protein</fullName>
    </recommendedName>
</protein>
<dbReference type="AlphaFoldDB" id="A0AAV9KLT4"/>
<organism evidence="7 8">
    <name type="scientific">Solanum pinnatisectum</name>
    <name type="common">tansyleaf nightshade</name>
    <dbReference type="NCBI Taxonomy" id="50273"/>
    <lineage>
        <taxon>Eukaryota</taxon>
        <taxon>Viridiplantae</taxon>
        <taxon>Streptophyta</taxon>
        <taxon>Embryophyta</taxon>
        <taxon>Tracheophyta</taxon>
        <taxon>Spermatophyta</taxon>
        <taxon>Magnoliopsida</taxon>
        <taxon>eudicotyledons</taxon>
        <taxon>Gunneridae</taxon>
        <taxon>Pentapetalae</taxon>
        <taxon>asterids</taxon>
        <taxon>lamiids</taxon>
        <taxon>Solanales</taxon>
        <taxon>Solanaceae</taxon>
        <taxon>Solanoideae</taxon>
        <taxon>Solaneae</taxon>
        <taxon>Solanum</taxon>
    </lineage>
</organism>
<dbReference type="InterPro" id="IPR002100">
    <property type="entry name" value="TF_MADSbox"/>
</dbReference>
<keyword evidence="5" id="KW-0539">Nucleus</keyword>
<keyword evidence="3" id="KW-0238">DNA-binding</keyword>
<dbReference type="GO" id="GO:0046983">
    <property type="term" value="F:protein dimerization activity"/>
    <property type="evidence" value="ECO:0007669"/>
    <property type="project" value="InterPro"/>
</dbReference>
<proteinExistence type="predicted"/>
<gene>
    <name evidence="7" type="ORF">R3W88_019487</name>
</gene>
<feature type="domain" description="MADS-box" evidence="6">
    <location>
        <begin position="3"/>
        <end position="63"/>
    </location>
</feature>
<keyword evidence="8" id="KW-1185">Reference proteome</keyword>
<reference evidence="7 8" key="1">
    <citation type="submission" date="2023-10" db="EMBL/GenBank/DDBJ databases">
        <title>Genome-Wide Identification Analysis in wild type Solanum Pinnatisectum Reveals Some Genes Defensing Phytophthora Infestans.</title>
        <authorList>
            <person name="Sun C."/>
        </authorList>
    </citation>
    <scope>NUCLEOTIDE SEQUENCE [LARGE SCALE GENOMIC DNA]</scope>
    <source>
        <strain evidence="7">LQN</strain>
        <tissue evidence="7">Leaf</tissue>
    </source>
</reference>
<dbReference type="SMART" id="SM00432">
    <property type="entry name" value="MADS"/>
    <property type="match status" value="1"/>
</dbReference>
<dbReference type="PANTHER" id="PTHR11945:SF441">
    <property type="entry name" value="AGAMOUS-LIKE MADS-BOX PROTEIN AGL29"/>
    <property type="match status" value="1"/>
</dbReference>
<dbReference type="InterPro" id="IPR036879">
    <property type="entry name" value="TF_MADSbox_sf"/>
</dbReference>
<dbReference type="GO" id="GO:0000978">
    <property type="term" value="F:RNA polymerase II cis-regulatory region sequence-specific DNA binding"/>
    <property type="evidence" value="ECO:0007669"/>
    <property type="project" value="TreeGrafter"/>
</dbReference>
<dbReference type="PRINTS" id="PR00404">
    <property type="entry name" value="MADSDOMAIN"/>
</dbReference>
<evidence type="ECO:0000256" key="2">
    <source>
        <dbReference type="ARBA" id="ARBA00023015"/>
    </source>
</evidence>
<evidence type="ECO:0000313" key="8">
    <source>
        <dbReference type="Proteomes" id="UP001311915"/>
    </source>
</evidence>
<evidence type="ECO:0000259" key="6">
    <source>
        <dbReference type="PROSITE" id="PS50066"/>
    </source>
</evidence>
<dbReference type="Pfam" id="PF00319">
    <property type="entry name" value="SRF-TF"/>
    <property type="match status" value="1"/>
</dbReference>
<keyword evidence="2" id="KW-0805">Transcription regulation</keyword>
<evidence type="ECO:0000256" key="1">
    <source>
        <dbReference type="ARBA" id="ARBA00004123"/>
    </source>
</evidence>